<name>A0ABV1QCM3_STRMI</name>
<dbReference type="EMBL" id="JBEJUE010000044">
    <property type="protein sequence ID" value="MER0428821.1"/>
    <property type="molecule type" value="Genomic_DNA"/>
</dbReference>
<keyword evidence="3" id="KW-1185">Reference proteome</keyword>
<comment type="caution">
    <text evidence="2">The sequence shown here is derived from an EMBL/GenBank/DDBJ whole genome shotgun (WGS) entry which is preliminary data.</text>
</comment>
<dbReference type="RefSeq" id="WP_350240837.1">
    <property type="nucleotide sequence ID" value="NZ_JBEJUE010000044.1"/>
</dbReference>
<evidence type="ECO:0000313" key="3">
    <source>
        <dbReference type="Proteomes" id="UP001456562"/>
    </source>
</evidence>
<accession>A0ABV1QCM3</accession>
<feature type="region of interest" description="Disordered" evidence="1">
    <location>
        <begin position="21"/>
        <end position="58"/>
    </location>
</feature>
<proteinExistence type="predicted"/>
<reference evidence="2 3" key="1">
    <citation type="submission" date="2024-01" db="EMBL/GenBank/DDBJ databases">
        <title>Metagenomic exploration of the rhizosphere soil microbial community and their significance in facilitating the development of wild simulated ginseng.</title>
        <authorList>
            <person name="Huang J."/>
        </authorList>
    </citation>
    <scope>NUCLEOTIDE SEQUENCE [LARGE SCALE GENOMIC DNA]</scope>
    <source>
        <strain evidence="2 3">WY141</strain>
    </source>
</reference>
<gene>
    <name evidence="2" type="ORF">ABR748_32110</name>
</gene>
<evidence type="ECO:0000256" key="1">
    <source>
        <dbReference type="SAM" id="MobiDB-lite"/>
    </source>
</evidence>
<sequence>MSGGGAFDVDLARQAMFADREAAGKNGATCQKPKRGTGTAVRRDGRESLGLGSERSTG</sequence>
<protein>
    <submittedName>
        <fullName evidence="2">Uncharacterized protein</fullName>
    </submittedName>
</protein>
<dbReference type="Proteomes" id="UP001456562">
    <property type="component" value="Unassembled WGS sequence"/>
</dbReference>
<evidence type="ECO:0000313" key="2">
    <source>
        <dbReference type="EMBL" id="MER0428821.1"/>
    </source>
</evidence>
<organism evidence="2 3">
    <name type="scientific">Streptomyces microflavus</name>
    <name type="common">Streptomyces lipmanii</name>
    <dbReference type="NCBI Taxonomy" id="1919"/>
    <lineage>
        <taxon>Bacteria</taxon>
        <taxon>Bacillati</taxon>
        <taxon>Actinomycetota</taxon>
        <taxon>Actinomycetes</taxon>
        <taxon>Kitasatosporales</taxon>
        <taxon>Streptomycetaceae</taxon>
        <taxon>Streptomyces</taxon>
    </lineage>
</organism>